<evidence type="ECO:0000259" key="11">
    <source>
        <dbReference type="Pfam" id="PF02768"/>
    </source>
</evidence>
<evidence type="ECO:0000256" key="1">
    <source>
        <dbReference type="ARBA" id="ARBA00004496"/>
    </source>
</evidence>
<dbReference type="InterPro" id="IPR022635">
    <property type="entry name" value="DNA_polIII_beta_C"/>
</dbReference>
<dbReference type="SUPFAM" id="SSF55979">
    <property type="entry name" value="DNA clamp"/>
    <property type="match status" value="3"/>
</dbReference>
<dbReference type="GO" id="GO:0003677">
    <property type="term" value="F:DNA binding"/>
    <property type="evidence" value="ECO:0007669"/>
    <property type="project" value="UniProtKB-KW"/>
</dbReference>
<dbReference type="InterPro" id="IPR001001">
    <property type="entry name" value="DNA_polIII_beta"/>
</dbReference>
<dbReference type="GO" id="GO:0008408">
    <property type="term" value="F:3'-5' exonuclease activity"/>
    <property type="evidence" value="ECO:0007669"/>
    <property type="project" value="InterPro"/>
</dbReference>
<dbReference type="PANTHER" id="PTHR30478:SF0">
    <property type="entry name" value="BETA SLIDING CLAMP"/>
    <property type="match status" value="1"/>
</dbReference>
<protein>
    <submittedName>
        <fullName evidence="12">Beta sliding clamp</fullName>
    </submittedName>
</protein>
<feature type="domain" description="DNA polymerase III beta sliding clamp C-terminal" evidence="11">
    <location>
        <begin position="247"/>
        <end position="365"/>
    </location>
</feature>
<comment type="similarity">
    <text evidence="2">Belongs to the beta sliding clamp family.</text>
</comment>
<evidence type="ECO:0000259" key="10">
    <source>
        <dbReference type="Pfam" id="PF02767"/>
    </source>
</evidence>
<dbReference type="GO" id="GO:0003887">
    <property type="term" value="F:DNA-directed DNA polymerase activity"/>
    <property type="evidence" value="ECO:0007669"/>
    <property type="project" value="UniProtKB-KW"/>
</dbReference>
<dbReference type="Gene3D" id="3.10.150.10">
    <property type="entry name" value="DNA Polymerase III, subunit A, domain 2"/>
    <property type="match status" value="1"/>
</dbReference>
<evidence type="ECO:0000256" key="6">
    <source>
        <dbReference type="ARBA" id="ARBA00022705"/>
    </source>
</evidence>
<reference evidence="12" key="1">
    <citation type="submission" date="2019-08" db="EMBL/GenBank/DDBJ databases">
        <authorList>
            <person name="Kucharzyk K."/>
            <person name="Murdoch R.W."/>
            <person name="Higgins S."/>
            <person name="Loffler F."/>
        </authorList>
    </citation>
    <scope>NUCLEOTIDE SEQUENCE</scope>
</reference>
<evidence type="ECO:0000256" key="3">
    <source>
        <dbReference type="ARBA" id="ARBA00022490"/>
    </source>
</evidence>
<dbReference type="Pfam" id="PF00712">
    <property type="entry name" value="DNA_pol3_beta"/>
    <property type="match status" value="1"/>
</dbReference>
<comment type="caution">
    <text evidence="12">The sequence shown here is derived from an EMBL/GenBank/DDBJ whole genome shotgun (WGS) entry which is preliminary data.</text>
</comment>
<dbReference type="InterPro" id="IPR046938">
    <property type="entry name" value="DNA_clamp_sf"/>
</dbReference>
<keyword evidence="3" id="KW-0963">Cytoplasm</keyword>
<comment type="subcellular location">
    <subcellularLocation>
        <location evidence="1">Cytoplasm</location>
    </subcellularLocation>
</comment>
<keyword evidence="7" id="KW-0239">DNA-directed DNA polymerase</keyword>
<organism evidence="12">
    <name type="scientific">bioreactor metagenome</name>
    <dbReference type="NCBI Taxonomy" id="1076179"/>
    <lineage>
        <taxon>unclassified sequences</taxon>
        <taxon>metagenomes</taxon>
        <taxon>ecological metagenomes</taxon>
    </lineage>
</organism>
<dbReference type="SMART" id="SM00480">
    <property type="entry name" value="POL3Bc"/>
    <property type="match status" value="1"/>
</dbReference>
<evidence type="ECO:0000256" key="5">
    <source>
        <dbReference type="ARBA" id="ARBA00022695"/>
    </source>
</evidence>
<dbReference type="GO" id="GO:0005737">
    <property type="term" value="C:cytoplasm"/>
    <property type="evidence" value="ECO:0007669"/>
    <property type="project" value="UniProtKB-SubCell"/>
</dbReference>
<evidence type="ECO:0000259" key="9">
    <source>
        <dbReference type="Pfam" id="PF00712"/>
    </source>
</evidence>
<evidence type="ECO:0000256" key="2">
    <source>
        <dbReference type="ARBA" id="ARBA00010752"/>
    </source>
</evidence>
<keyword evidence="4" id="KW-0808">Transferase</keyword>
<dbReference type="EMBL" id="VSSQ01000054">
    <property type="protein sequence ID" value="MPL70630.1"/>
    <property type="molecule type" value="Genomic_DNA"/>
</dbReference>
<dbReference type="Gene3D" id="3.70.10.10">
    <property type="match status" value="1"/>
</dbReference>
<dbReference type="NCBIfam" id="TIGR00663">
    <property type="entry name" value="dnan"/>
    <property type="match status" value="1"/>
</dbReference>
<keyword evidence="8" id="KW-0238">DNA-binding</keyword>
<dbReference type="AlphaFoldDB" id="A0A644TUR3"/>
<evidence type="ECO:0000256" key="4">
    <source>
        <dbReference type="ARBA" id="ARBA00022679"/>
    </source>
</evidence>
<proteinExistence type="inferred from homology"/>
<dbReference type="GO" id="GO:0009360">
    <property type="term" value="C:DNA polymerase III complex"/>
    <property type="evidence" value="ECO:0007669"/>
    <property type="project" value="InterPro"/>
</dbReference>
<evidence type="ECO:0000256" key="8">
    <source>
        <dbReference type="ARBA" id="ARBA00023125"/>
    </source>
</evidence>
<name>A0A644TUR3_9ZZZZ</name>
<dbReference type="InterPro" id="IPR022637">
    <property type="entry name" value="DNA_polIII_beta_cen"/>
</dbReference>
<dbReference type="PIRSF" id="PIRSF000804">
    <property type="entry name" value="DNA_pol_III_b"/>
    <property type="match status" value="1"/>
</dbReference>
<dbReference type="InterPro" id="IPR022634">
    <property type="entry name" value="DNA_polIII_beta_N"/>
</dbReference>
<sequence length="368" mass="41688">MKFTCDKASLLREIAFAQEIIASKNALSIMSNVYLEVSDSRLLIRATDVKVSFETTIPVDNVVPGSLTVFCDKLMGILTTLPDGDLTIEQDDGRIILKPAEKKVRFQLKSLSGEKFPELPRAEEELFFQLPSRDFRRMVSQTIFSVSNDETRYFMNGVYMEKTQEGSLVMVSTDGRRLAYVRSDTRGNLPDFKSVIIPTKVLGIVLKRLSDEGMLDLAITEKSLFLRFNNYQISSVLIEGQFPNYQKVIPQKQKNSFSVKKADMLEALRRVSIFVEQKSYRTFFSVSENGLVLSSEESEIGAAREEIGCEYSGGETTIALNYKYIEEPLRVLDSEAFTIEFSDPSRAITLRPEPSGDYFHIVMPMQID</sequence>
<keyword evidence="6" id="KW-0235">DNA replication</keyword>
<gene>
    <name evidence="12" type="primary">dnaN_9</name>
    <name evidence="12" type="ORF">SDC9_16389</name>
</gene>
<dbReference type="CDD" id="cd00140">
    <property type="entry name" value="beta_clamp"/>
    <property type="match status" value="1"/>
</dbReference>
<dbReference type="Pfam" id="PF02768">
    <property type="entry name" value="DNA_pol3_beta_3"/>
    <property type="match status" value="1"/>
</dbReference>
<feature type="domain" description="DNA polymerase III beta sliding clamp N-terminal" evidence="9">
    <location>
        <begin position="1"/>
        <end position="120"/>
    </location>
</feature>
<evidence type="ECO:0000256" key="7">
    <source>
        <dbReference type="ARBA" id="ARBA00022932"/>
    </source>
</evidence>
<keyword evidence="5" id="KW-0548">Nucleotidyltransferase</keyword>
<dbReference type="GO" id="GO:0006271">
    <property type="term" value="P:DNA strand elongation involved in DNA replication"/>
    <property type="evidence" value="ECO:0007669"/>
    <property type="project" value="TreeGrafter"/>
</dbReference>
<dbReference type="Pfam" id="PF02767">
    <property type="entry name" value="DNA_pol3_beta_2"/>
    <property type="match status" value="1"/>
</dbReference>
<dbReference type="PANTHER" id="PTHR30478">
    <property type="entry name" value="DNA POLYMERASE III SUBUNIT BETA"/>
    <property type="match status" value="1"/>
</dbReference>
<evidence type="ECO:0000313" key="12">
    <source>
        <dbReference type="EMBL" id="MPL70630.1"/>
    </source>
</evidence>
<feature type="domain" description="DNA polymerase III beta sliding clamp central" evidence="10">
    <location>
        <begin position="129"/>
        <end position="244"/>
    </location>
</feature>
<accession>A0A644TUR3</accession>